<keyword evidence="5" id="KW-1185">Reference proteome</keyword>
<feature type="compositionally biased region" description="Low complexity" evidence="1">
    <location>
        <begin position="176"/>
        <end position="198"/>
    </location>
</feature>
<dbReference type="AlphaFoldDB" id="A0A1X2IBQ3"/>
<gene>
    <name evidence="4" type="ORF">BCR42DRAFT_418492</name>
</gene>
<feature type="compositionally biased region" description="Polar residues" evidence="1">
    <location>
        <begin position="256"/>
        <end position="265"/>
    </location>
</feature>
<dbReference type="EMBL" id="MCGE01000016">
    <property type="protein sequence ID" value="ORZ13527.1"/>
    <property type="molecule type" value="Genomic_DNA"/>
</dbReference>
<keyword evidence="2" id="KW-0472">Membrane</keyword>
<organism evidence="4 5">
    <name type="scientific">Absidia repens</name>
    <dbReference type="NCBI Taxonomy" id="90262"/>
    <lineage>
        <taxon>Eukaryota</taxon>
        <taxon>Fungi</taxon>
        <taxon>Fungi incertae sedis</taxon>
        <taxon>Mucoromycota</taxon>
        <taxon>Mucoromycotina</taxon>
        <taxon>Mucoromycetes</taxon>
        <taxon>Mucorales</taxon>
        <taxon>Cunninghamellaceae</taxon>
        <taxon>Absidia</taxon>
    </lineage>
</organism>
<feature type="region of interest" description="Disordered" evidence="1">
    <location>
        <begin position="172"/>
        <end position="198"/>
    </location>
</feature>
<name>A0A1X2IBQ3_9FUNG</name>
<keyword evidence="2" id="KW-0812">Transmembrane</keyword>
<feature type="compositionally biased region" description="Low complexity" evidence="1">
    <location>
        <begin position="211"/>
        <end position="255"/>
    </location>
</feature>
<evidence type="ECO:0000313" key="5">
    <source>
        <dbReference type="Proteomes" id="UP000193560"/>
    </source>
</evidence>
<dbReference type="STRING" id="90262.A0A1X2IBQ3"/>
<proteinExistence type="predicted"/>
<accession>A0A1X2IBQ3</accession>
<feature type="region of interest" description="Disordered" evidence="1">
    <location>
        <begin position="211"/>
        <end position="265"/>
    </location>
</feature>
<feature type="signal peptide" evidence="3">
    <location>
        <begin position="1"/>
        <end position="24"/>
    </location>
</feature>
<evidence type="ECO:0008006" key="6">
    <source>
        <dbReference type="Google" id="ProtNLM"/>
    </source>
</evidence>
<dbReference type="OrthoDB" id="3044029at2759"/>
<keyword evidence="2" id="KW-1133">Transmembrane helix</keyword>
<keyword evidence="3" id="KW-0732">Signal</keyword>
<feature type="transmembrane region" description="Helical" evidence="2">
    <location>
        <begin position="273"/>
        <end position="295"/>
    </location>
</feature>
<reference evidence="4 5" key="1">
    <citation type="submission" date="2016-07" db="EMBL/GenBank/DDBJ databases">
        <title>Pervasive Adenine N6-methylation of Active Genes in Fungi.</title>
        <authorList>
            <consortium name="DOE Joint Genome Institute"/>
            <person name="Mondo S.J."/>
            <person name="Dannebaum R.O."/>
            <person name="Kuo R.C."/>
            <person name="Labutti K."/>
            <person name="Haridas S."/>
            <person name="Kuo A."/>
            <person name="Salamov A."/>
            <person name="Ahrendt S.R."/>
            <person name="Lipzen A."/>
            <person name="Sullivan W."/>
            <person name="Andreopoulos W.B."/>
            <person name="Clum A."/>
            <person name="Lindquist E."/>
            <person name="Daum C."/>
            <person name="Ramamoorthy G.K."/>
            <person name="Gryganskyi A."/>
            <person name="Culley D."/>
            <person name="Magnuson J.K."/>
            <person name="James T.Y."/>
            <person name="O'Malley M.A."/>
            <person name="Stajich J.E."/>
            <person name="Spatafora J.W."/>
            <person name="Visel A."/>
            <person name="Grigoriev I.V."/>
        </authorList>
    </citation>
    <scope>NUCLEOTIDE SEQUENCE [LARGE SCALE GENOMIC DNA]</scope>
    <source>
        <strain evidence="4 5">NRRL 1336</strain>
    </source>
</reference>
<protein>
    <recommendedName>
        <fullName evidence="6">Secreted protein</fullName>
    </recommendedName>
</protein>
<sequence length="296" mass="29584">MVRATTTLMSCIGLSSLMVSYVSAGGMIGQVVDATNFCVFLPPSGEMSDPLSDNEWDGQAYCLGSTPKAVDANTLPDGFIQSAHYVATDDYVQVTGQIDASKMGLNPTDEGAQFDIMAPKGSSCAGWDYYVNLIEPAGNTYCMRCCNDTTNCNRGISQDGCARIVPGDYSGPMDGSGSSLPSSSSSASSSASGSSSSSAADASSSIVASSSSSSASVPASSSSSSSSSSSILPSSSINTSTSSSPNSGSSNANGSQSGDLSQSSMTAQSVNQASIMTGSSILVGGLTTLVALVIVA</sequence>
<evidence type="ECO:0000256" key="3">
    <source>
        <dbReference type="SAM" id="SignalP"/>
    </source>
</evidence>
<evidence type="ECO:0000313" key="4">
    <source>
        <dbReference type="EMBL" id="ORZ13527.1"/>
    </source>
</evidence>
<feature type="chain" id="PRO_5013118040" description="Secreted protein" evidence="3">
    <location>
        <begin position="25"/>
        <end position="296"/>
    </location>
</feature>
<dbReference type="Proteomes" id="UP000193560">
    <property type="component" value="Unassembled WGS sequence"/>
</dbReference>
<evidence type="ECO:0000256" key="2">
    <source>
        <dbReference type="SAM" id="Phobius"/>
    </source>
</evidence>
<evidence type="ECO:0000256" key="1">
    <source>
        <dbReference type="SAM" id="MobiDB-lite"/>
    </source>
</evidence>
<comment type="caution">
    <text evidence="4">The sequence shown here is derived from an EMBL/GenBank/DDBJ whole genome shotgun (WGS) entry which is preliminary data.</text>
</comment>